<gene>
    <name evidence="2" type="ORF">NLI96_g1325</name>
</gene>
<dbReference type="Proteomes" id="UP001212997">
    <property type="component" value="Unassembled WGS sequence"/>
</dbReference>
<feature type="region of interest" description="Disordered" evidence="1">
    <location>
        <begin position="1"/>
        <end position="25"/>
    </location>
</feature>
<comment type="caution">
    <text evidence="2">The sequence shown here is derived from an EMBL/GenBank/DDBJ whole genome shotgun (WGS) entry which is preliminary data.</text>
</comment>
<keyword evidence="3" id="KW-1185">Reference proteome</keyword>
<accession>A0AAD5VAC6</accession>
<sequence length="141" mass="15928">MQEFKQKKGGKRIEVGDKDDDKDEHEVNEVIKLQVYQRVNKRKNVVDEEKSGVGGRDEDEVLEVLKDVVAIQVFEGVVVQVCVWQNNVKRMEASKDWTTNIEVFYASRIGKSVVGGEERDKGDGVCTVARGDQGRAERDDS</sequence>
<evidence type="ECO:0000313" key="2">
    <source>
        <dbReference type="EMBL" id="KAJ3490571.1"/>
    </source>
</evidence>
<feature type="compositionally biased region" description="Basic and acidic residues" evidence="1">
    <location>
        <begin position="132"/>
        <end position="141"/>
    </location>
</feature>
<dbReference type="EMBL" id="JANAWD010000026">
    <property type="protein sequence ID" value="KAJ3490571.1"/>
    <property type="molecule type" value="Genomic_DNA"/>
</dbReference>
<evidence type="ECO:0000313" key="3">
    <source>
        <dbReference type="Proteomes" id="UP001212997"/>
    </source>
</evidence>
<evidence type="ECO:0000256" key="1">
    <source>
        <dbReference type="SAM" id="MobiDB-lite"/>
    </source>
</evidence>
<reference evidence="2" key="1">
    <citation type="submission" date="2022-07" db="EMBL/GenBank/DDBJ databases">
        <title>Genome Sequence of Physisporinus lineatus.</title>
        <authorList>
            <person name="Buettner E."/>
        </authorList>
    </citation>
    <scope>NUCLEOTIDE SEQUENCE</scope>
    <source>
        <strain evidence="2">VT162</strain>
    </source>
</reference>
<dbReference type="AlphaFoldDB" id="A0AAD5VAC6"/>
<proteinExistence type="predicted"/>
<feature type="region of interest" description="Disordered" evidence="1">
    <location>
        <begin position="117"/>
        <end position="141"/>
    </location>
</feature>
<protein>
    <submittedName>
        <fullName evidence="2">Uncharacterized protein</fullName>
    </submittedName>
</protein>
<feature type="compositionally biased region" description="Basic and acidic residues" evidence="1">
    <location>
        <begin position="1"/>
        <end position="16"/>
    </location>
</feature>
<name>A0AAD5VAC6_9APHY</name>
<organism evidence="2 3">
    <name type="scientific">Meripilus lineatus</name>
    <dbReference type="NCBI Taxonomy" id="2056292"/>
    <lineage>
        <taxon>Eukaryota</taxon>
        <taxon>Fungi</taxon>
        <taxon>Dikarya</taxon>
        <taxon>Basidiomycota</taxon>
        <taxon>Agaricomycotina</taxon>
        <taxon>Agaricomycetes</taxon>
        <taxon>Polyporales</taxon>
        <taxon>Meripilaceae</taxon>
        <taxon>Meripilus</taxon>
    </lineage>
</organism>